<evidence type="ECO:0000313" key="2">
    <source>
        <dbReference type="Proteomes" id="UP001140011"/>
    </source>
</evidence>
<dbReference type="AlphaFoldDB" id="A0A9W8GVQ1"/>
<dbReference type="SFLD" id="SFLDG01129">
    <property type="entry name" value="C1.5:_HAD__Beta-PGM__Phosphata"/>
    <property type="match status" value="1"/>
</dbReference>
<dbReference type="Gene3D" id="3.40.50.1000">
    <property type="entry name" value="HAD superfamily/HAD-like"/>
    <property type="match status" value="1"/>
</dbReference>
<reference evidence="1" key="1">
    <citation type="submission" date="2022-07" db="EMBL/GenBank/DDBJ databases">
        <title>Phylogenomic reconstructions and comparative analyses of Kickxellomycotina fungi.</title>
        <authorList>
            <person name="Reynolds N.K."/>
            <person name="Stajich J.E."/>
            <person name="Barry K."/>
            <person name="Grigoriev I.V."/>
            <person name="Crous P."/>
            <person name="Smith M.E."/>
        </authorList>
    </citation>
    <scope>NUCLEOTIDE SEQUENCE</scope>
    <source>
        <strain evidence="1">BCRC 34297</strain>
    </source>
</reference>
<dbReference type="InterPro" id="IPR006439">
    <property type="entry name" value="HAD-SF_hydro_IA"/>
</dbReference>
<gene>
    <name evidence="1" type="ORF">GGI19_002484</name>
</gene>
<dbReference type="InterPro" id="IPR051828">
    <property type="entry name" value="HAD-like_hydrolase_domain"/>
</dbReference>
<dbReference type="PANTHER" id="PTHR46191">
    <property type="match status" value="1"/>
</dbReference>
<organism evidence="1 2">
    <name type="scientific">Coemansia pectinata</name>
    <dbReference type="NCBI Taxonomy" id="1052879"/>
    <lineage>
        <taxon>Eukaryota</taxon>
        <taxon>Fungi</taxon>
        <taxon>Fungi incertae sedis</taxon>
        <taxon>Zoopagomycota</taxon>
        <taxon>Kickxellomycotina</taxon>
        <taxon>Kickxellomycetes</taxon>
        <taxon>Kickxellales</taxon>
        <taxon>Kickxellaceae</taxon>
        <taxon>Coemansia</taxon>
    </lineage>
</organism>
<name>A0A9W8GVQ1_9FUNG</name>
<dbReference type="Gene3D" id="1.10.150.720">
    <property type="entry name" value="Haloacid dehalogenase-like hydrolase"/>
    <property type="match status" value="1"/>
</dbReference>
<dbReference type="EMBL" id="JANBUH010000124">
    <property type="protein sequence ID" value="KAJ2754332.1"/>
    <property type="molecule type" value="Genomic_DNA"/>
</dbReference>
<comment type="caution">
    <text evidence="1">The sequence shown here is derived from an EMBL/GenBank/DDBJ whole genome shotgun (WGS) entry which is preliminary data.</text>
</comment>
<dbReference type="GO" id="GO:0016791">
    <property type="term" value="F:phosphatase activity"/>
    <property type="evidence" value="ECO:0007669"/>
    <property type="project" value="UniProtKB-ARBA"/>
</dbReference>
<dbReference type="InterPro" id="IPR011949">
    <property type="entry name" value="HAD-SF_hydro_IA_REG-2-like"/>
</dbReference>
<dbReference type="PANTHER" id="PTHR46191:SF2">
    <property type="entry name" value="HALOACID DEHALOGENASE-LIKE HYDROLASE DOMAIN-CONTAINING PROTEIN 3"/>
    <property type="match status" value="1"/>
</dbReference>
<protein>
    <recommendedName>
        <fullName evidence="3">Haloacid dehalogenase-like hydrolase domain-containing protein 3</fullName>
    </recommendedName>
</protein>
<evidence type="ECO:0008006" key="3">
    <source>
        <dbReference type="Google" id="ProtNLM"/>
    </source>
</evidence>
<dbReference type="NCBIfam" id="TIGR01549">
    <property type="entry name" value="HAD-SF-IA-v1"/>
    <property type="match status" value="1"/>
</dbReference>
<dbReference type="SUPFAM" id="SSF56784">
    <property type="entry name" value="HAD-like"/>
    <property type="match status" value="1"/>
</dbReference>
<dbReference type="NCBIfam" id="TIGR02252">
    <property type="entry name" value="DREG-2"/>
    <property type="match status" value="1"/>
</dbReference>
<dbReference type="OrthoDB" id="444127at2759"/>
<dbReference type="GO" id="GO:0005634">
    <property type="term" value="C:nucleus"/>
    <property type="evidence" value="ECO:0007669"/>
    <property type="project" value="TreeGrafter"/>
</dbReference>
<dbReference type="Proteomes" id="UP001140011">
    <property type="component" value="Unassembled WGS sequence"/>
</dbReference>
<sequence>MSRAKTLSNIRLVTFDLFETLYTPAEPIGATYARPLQRQGFKNIRQEVVGAEFARAFKEIHSKSPCYGRAQGMTSTQWWEQVIALTWSYAVKININEHPNLLAERDQLIARFATSQGYTMFDDVPRVLQYLQRKGIKLGVISNMDESAESVLRSLGIRRYFDFVLKSINVGVEKPDPRIFELALGAVNVRPYDALHVGDSERLDYLPARSVGMEARLVDRSRPSVGDIELSEKYIGSLSDLIKAI</sequence>
<dbReference type="InterPro" id="IPR036412">
    <property type="entry name" value="HAD-like_sf"/>
</dbReference>
<keyword evidence="2" id="KW-1185">Reference proteome</keyword>
<proteinExistence type="predicted"/>
<evidence type="ECO:0000313" key="1">
    <source>
        <dbReference type="EMBL" id="KAJ2754332.1"/>
    </source>
</evidence>
<dbReference type="CDD" id="cd16415">
    <property type="entry name" value="HAD_dREG-2_like"/>
    <property type="match status" value="1"/>
</dbReference>
<dbReference type="InterPro" id="IPR044924">
    <property type="entry name" value="HAD-SF_hydro_IA_REG-2-like_cap"/>
</dbReference>
<dbReference type="PRINTS" id="PR00413">
    <property type="entry name" value="HADHALOGNASE"/>
</dbReference>
<accession>A0A9W8GVQ1</accession>
<dbReference type="SFLD" id="SFLDS00003">
    <property type="entry name" value="Haloacid_Dehalogenase"/>
    <property type="match status" value="1"/>
</dbReference>
<dbReference type="InterPro" id="IPR023214">
    <property type="entry name" value="HAD_sf"/>
</dbReference>
<dbReference type="Pfam" id="PF00702">
    <property type="entry name" value="Hydrolase"/>
    <property type="match status" value="1"/>
</dbReference>